<sequence>MTSLPASFNVTTDVLASLLAAPEEKGTPGSSRRNAILGLVPDLPAVLSLSREARGDASSLLSPSPASSAIQLFRPTPPSTVTADCLGPGTAPGARLLSTSVSTSSREPARFES</sequence>
<dbReference type="Proteomes" id="UP001295444">
    <property type="component" value="Chromosome 01"/>
</dbReference>
<feature type="compositionally biased region" description="Low complexity" evidence="1">
    <location>
        <begin position="57"/>
        <end position="69"/>
    </location>
</feature>
<keyword evidence="3" id="KW-1185">Reference proteome</keyword>
<feature type="compositionally biased region" description="Low complexity" evidence="1">
    <location>
        <begin position="95"/>
        <end position="106"/>
    </location>
</feature>
<accession>A0AAD1VLH9</accession>
<protein>
    <submittedName>
        <fullName evidence="2">Uncharacterized protein</fullName>
    </submittedName>
</protein>
<dbReference type="AlphaFoldDB" id="A0AAD1VLH9"/>
<reference evidence="2" key="1">
    <citation type="submission" date="2022-03" db="EMBL/GenBank/DDBJ databases">
        <authorList>
            <person name="Alioto T."/>
            <person name="Alioto T."/>
            <person name="Gomez Garrido J."/>
        </authorList>
    </citation>
    <scope>NUCLEOTIDE SEQUENCE</scope>
</reference>
<feature type="region of interest" description="Disordered" evidence="1">
    <location>
        <begin position="54"/>
        <end position="113"/>
    </location>
</feature>
<name>A0AAD1VLH9_PELCU</name>
<evidence type="ECO:0000313" key="3">
    <source>
        <dbReference type="Proteomes" id="UP001295444"/>
    </source>
</evidence>
<evidence type="ECO:0000313" key="2">
    <source>
        <dbReference type="EMBL" id="CAH2224075.1"/>
    </source>
</evidence>
<evidence type="ECO:0000256" key="1">
    <source>
        <dbReference type="SAM" id="MobiDB-lite"/>
    </source>
</evidence>
<organism evidence="2 3">
    <name type="scientific">Pelobates cultripes</name>
    <name type="common">Western spadefoot toad</name>
    <dbReference type="NCBI Taxonomy" id="61616"/>
    <lineage>
        <taxon>Eukaryota</taxon>
        <taxon>Metazoa</taxon>
        <taxon>Chordata</taxon>
        <taxon>Craniata</taxon>
        <taxon>Vertebrata</taxon>
        <taxon>Euteleostomi</taxon>
        <taxon>Amphibia</taxon>
        <taxon>Batrachia</taxon>
        <taxon>Anura</taxon>
        <taxon>Pelobatoidea</taxon>
        <taxon>Pelobatidae</taxon>
        <taxon>Pelobates</taxon>
    </lineage>
</organism>
<gene>
    <name evidence="2" type="ORF">PECUL_23A005114</name>
</gene>
<dbReference type="EMBL" id="OW240912">
    <property type="protein sequence ID" value="CAH2224075.1"/>
    <property type="molecule type" value="Genomic_DNA"/>
</dbReference>
<proteinExistence type="predicted"/>
<feature type="non-terminal residue" evidence="2">
    <location>
        <position position="113"/>
    </location>
</feature>